<gene>
    <name evidence="3" type="ORF">CAEBREN_13511</name>
</gene>
<dbReference type="OMA" id="WPEWCEE"/>
<feature type="domain" description="Receptor L-domain" evidence="2">
    <location>
        <begin position="14"/>
        <end position="110"/>
    </location>
</feature>
<dbReference type="FunCoup" id="G0NDR7">
    <property type="interactions" value="1894"/>
</dbReference>
<evidence type="ECO:0000313" key="3">
    <source>
        <dbReference type="EMBL" id="EGT58462.1"/>
    </source>
</evidence>
<dbReference type="InterPro" id="IPR036941">
    <property type="entry name" value="Rcpt_L-dom_sf"/>
</dbReference>
<dbReference type="AlphaFoldDB" id="G0NDR7"/>
<reference evidence="4" key="1">
    <citation type="submission" date="2011-07" db="EMBL/GenBank/DDBJ databases">
        <authorList>
            <consortium name="Caenorhabditis brenneri Sequencing and Analysis Consortium"/>
            <person name="Wilson R.K."/>
        </authorList>
    </citation>
    <scope>NUCLEOTIDE SEQUENCE [LARGE SCALE GENOMIC DNA]</scope>
    <source>
        <strain evidence="4">PB2801</strain>
    </source>
</reference>
<dbReference type="InParanoid" id="G0NDR7"/>
<keyword evidence="1" id="KW-0472">Membrane</keyword>
<keyword evidence="4" id="KW-1185">Reference proteome</keyword>
<proteinExistence type="predicted"/>
<feature type="transmembrane region" description="Helical" evidence="1">
    <location>
        <begin position="140"/>
        <end position="162"/>
    </location>
</feature>
<dbReference type="HOGENOM" id="CLU_1262577_0_0_1"/>
<dbReference type="Proteomes" id="UP000008068">
    <property type="component" value="Unassembled WGS sequence"/>
</dbReference>
<name>G0NDR7_CAEBE</name>
<sequence length="183" mass="20736">MKEGAFKLQWPEWCEVFHGDLNLRVIDLDNADFSKLRRINGSINLINSQTRTMPYMPKLKVIQSDGIRPGVVILNNKELRDMRGFVNWDKEVKVIGHPDFPIFISGNTELDTINLPKAFHKPLSPTLCEKRLAPGYNIQFAESLSLATTLITLILSATIFLYPMSLGSGIVYFVPGYHKETVN</sequence>
<dbReference type="EMBL" id="GL379869">
    <property type="protein sequence ID" value="EGT58462.1"/>
    <property type="molecule type" value="Genomic_DNA"/>
</dbReference>
<dbReference type="InterPro" id="IPR000494">
    <property type="entry name" value="Rcpt_L-dom"/>
</dbReference>
<evidence type="ECO:0000313" key="4">
    <source>
        <dbReference type="Proteomes" id="UP000008068"/>
    </source>
</evidence>
<dbReference type="SUPFAM" id="SSF52058">
    <property type="entry name" value="L domain-like"/>
    <property type="match status" value="1"/>
</dbReference>
<accession>G0NDR7</accession>
<dbReference type="Gene3D" id="3.80.20.20">
    <property type="entry name" value="Receptor L-domain"/>
    <property type="match status" value="1"/>
</dbReference>
<keyword evidence="1" id="KW-1133">Transmembrane helix</keyword>
<dbReference type="OrthoDB" id="5854539at2759"/>
<dbReference type="eggNOG" id="ENOG502THMT">
    <property type="taxonomic scope" value="Eukaryota"/>
</dbReference>
<evidence type="ECO:0000259" key="2">
    <source>
        <dbReference type="Pfam" id="PF01030"/>
    </source>
</evidence>
<evidence type="ECO:0000256" key="1">
    <source>
        <dbReference type="SAM" id="Phobius"/>
    </source>
</evidence>
<organism evidence="4">
    <name type="scientific">Caenorhabditis brenneri</name>
    <name type="common">Nematode worm</name>
    <dbReference type="NCBI Taxonomy" id="135651"/>
    <lineage>
        <taxon>Eukaryota</taxon>
        <taxon>Metazoa</taxon>
        <taxon>Ecdysozoa</taxon>
        <taxon>Nematoda</taxon>
        <taxon>Chromadorea</taxon>
        <taxon>Rhabditida</taxon>
        <taxon>Rhabditina</taxon>
        <taxon>Rhabditomorpha</taxon>
        <taxon>Rhabditoidea</taxon>
        <taxon>Rhabditidae</taxon>
        <taxon>Peloderinae</taxon>
        <taxon>Caenorhabditis</taxon>
    </lineage>
</organism>
<keyword evidence="1" id="KW-0812">Transmembrane</keyword>
<dbReference type="Pfam" id="PF01030">
    <property type="entry name" value="Recep_L_domain"/>
    <property type="match status" value="1"/>
</dbReference>
<protein>
    <recommendedName>
        <fullName evidence="2">Receptor L-domain domain-containing protein</fullName>
    </recommendedName>
</protein>